<dbReference type="PANTHER" id="PTHR43308">
    <property type="entry name" value="OUTER MEMBRANE PROTEIN ALPHA-RELATED"/>
    <property type="match status" value="1"/>
</dbReference>
<feature type="signal peptide" evidence="2">
    <location>
        <begin position="1"/>
        <end position="21"/>
    </location>
</feature>
<feature type="domain" description="SLH" evidence="3">
    <location>
        <begin position="19"/>
        <end position="82"/>
    </location>
</feature>
<reference evidence="4" key="1">
    <citation type="submission" date="2020-10" db="EMBL/GenBank/DDBJ databases">
        <authorList>
            <person name="Gilroy R."/>
        </authorList>
    </citation>
    <scope>NUCLEOTIDE SEQUENCE</scope>
    <source>
        <strain evidence="4">USAMLcec3-3695</strain>
    </source>
</reference>
<keyword evidence="2" id="KW-0732">Signal</keyword>
<comment type="caution">
    <text evidence="4">The sequence shown here is derived from an EMBL/GenBank/DDBJ whole genome shotgun (WGS) entry which is preliminary data.</text>
</comment>
<feature type="chain" id="PRO_5038432624" evidence="2">
    <location>
        <begin position="22"/>
        <end position="222"/>
    </location>
</feature>
<accession>A0A9D1SEF2</accession>
<dbReference type="Pfam" id="PF00395">
    <property type="entry name" value="SLH"/>
    <property type="match status" value="2"/>
</dbReference>
<dbReference type="PROSITE" id="PS51272">
    <property type="entry name" value="SLH"/>
    <property type="match status" value="2"/>
</dbReference>
<evidence type="ECO:0000256" key="1">
    <source>
        <dbReference type="ARBA" id="ARBA00022737"/>
    </source>
</evidence>
<evidence type="ECO:0000256" key="2">
    <source>
        <dbReference type="SAM" id="SignalP"/>
    </source>
</evidence>
<dbReference type="InterPro" id="IPR001119">
    <property type="entry name" value="SLH_dom"/>
</dbReference>
<sequence length="222" mass="24219">MMRKIATAAAALLLCGTQAFAFSDTSDLSAESLNSINRLTELGIVNGYEDGTFRPHKDVTRAEAVTMLYNMIPFGDIGDVFYVSSTYSDVTQEHWAFGGVEVMSALGYIEGYPDGTFRPDETITYAEAVKMIMDILNYSFVAEENGGYPNGYMSAAGWIALSEGVELVYSAEVTREDLAVLIDNALDAPIMVISSYNTDGSAEYAPDTELTLYKLMGYLDNV</sequence>
<reference evidence="4" key="2">
    <citation type="journal article" date="2021" name="PeerJ">
        <title>Extensive microbial diversity within the chicken gut microbiome revealed by metagenomics and culture.</title>
        <authorList>
            <person name="Gilroy R."/>
            <person name="Ravi A."/>
            <person name="Getino M."/>
            <person name="Pursley I."/>
            <person name="Horton D.L."/>
            <person name="Alikhan N.F."/>
            <person name="Baker D."/>
            <person name="Gharbi K."/>
            <person name="Hall N."/>
            <person name="Watson M."/>
            <person name="Adriaenssens E.M."/>
            <person name="Foster-Nyarko E."/>
            <person name="Jarju S."/>
            <person name="Secka A."/>
            <person name="Antonio M."/>
            <person name="Oren A."/>
            <person name="Chaudhuri R.R."/>
            <person name="La Ragione R."/>
            <person name="Hildebrand F."/>
            <person name="Pallen M.J."/>
        </authorList>
    </citation>
    <scope>NUCLEOTIDE SEQUENCE</scope>
    <source>
        <strain evidence="4">USAMLcec3-3695</strain>
    </source>
</reference>
<organism evidence="4 5">
    <name type="scientific">Candidatus Ornithomonoglobus merdipullorum</name>
    <dbReference type="NCBI Taxonomy" id="2840895"/>
    <lineage>
        <taxon>Bacteria</taxon>
        <taxon>Bacillati</taxon>
        <taxon>Bacillota</taxon>
        <taxon>Clostridia</taxon>
        <taxon>Candidatus Ornithomonoglobus</taxon>
    </lineage>
</organism>
<evidence type="ECO:0000313" key="5">
    <source>
        <dbReference type="Proteomes" id="UP000824109"/>
    </source>
</evidence>
<evidence type="ECO:0000313" key="4">
    <source>
        <dbReference type="EMBL" id="HIU57081.1"/>
    </source>
</evidence>
<name>A0A9D1SEF2_9FIRM</name>
<gene>
    <name evidence="4" type="ORF">IAA61_04620</name>
</gene>
<dbReference type="PANTHER" id="PTHR43308:SF5">
    <property type="entry name" value="S-LAYER PROTEIN _ PEPTIDOGLYCAN ENDO-BETA-N-ACETYLGLUCOSAMINIDASE"/>
    <property type="match status" value="1"/>
</dbReference>
<evidence type="ECO:0000259" key="3">
    <source>
        <dbReference type="PROSITE" id="PS51272"/>
    </source>
</evidence>
<proteinExistence type="predicted"/>
<dbReference type="AlphaFoldDB" id="A0A9D1SEF2"/>
<feature type="domain" description="SLH" evidence="3">
    <location>
        <begin position="83"/>
        <end position="146"/>
    </location>
</feature>
<dbReference type="InterPro" id="IPR051465">
    <property type="entry name" value="Cell_Envelope_Struct_Comp"/>
</dbReference>
<keyword evidence="1" id="KW-0677">Repeat</keyword>
<protein>
    <submittedName>
        <fullName evidence="4">S-layer homology domain-containing protein</fullName>
    </submittedName>
</protein>
<dbReference type="Proteomes" id="UP000824109">
    <property type="component" value="Unassembled WGS sequence"/>
</dbReference>
<dbReference type="EMBL" id="DVNB01000049">
    <property type="protein sequence ID" value="HIU57081.1"/>
    <property type="molecule type" value="Genomic_DNA"/>
</dbReference>